<protein>
    <recommendedName>
        <fullName evidence="2">TOTE conflict system primase domain-containing protein</fullName>
    </recommendedName>
</protein>
<dbReference type="Proteomes" id="UP000830167">
    <property type="component" value="Chromosome"/>
</dbReference>
<gene>
    <name evidence="3" type="ORF">LSG31_19845</name>
</gene>
<proteinExistence type="predicted"/>
<evidence type="ECO:0000259" key="2">
    <source>
        <dbReference type="Pfam" id="PF22548"/>
    </source>
</evidence>
<evidence type="ECO:0000256" key="1">
    <source>
        <dbReference type="SAM" id="Coils"/>
    </source>
</evidence>
<name>A0ABY4CQH4_9BACL</name>
<evidence type="ECO:0000313" key="3">
    <source>
        <dbReference type="EMBL" id="UOF90090.1"/>
    </source>
</evidence>
<feature type="domain" description="TOTE conflict system primase" evidence="2">
    <location>
        <begin position="92"/>
        <end position="215"/>
    </location>
</feature>
<dbReference type="EMBL" id="CP089291">
    <property type="protein sequence ID" value="UOF90090.1"/>
    <property type="molecule type" value="Genomic_DNA"/>
</dbReference>
<reference evidence="3" key="1">
    <citation type="submission" date="2021-12" db="EMBL/GenBank/DDBJ databases">
        <title>Alicyclobacillaceae gen. nov., sp. nov., isolated from chalcocite enrichment system.</title>
        <authorList>
            <person name="Jiang Z."/>
        </authorList>
    </citation>
    <scope>NUCLEOTIDE SEQUENCE</scope>
    <source>
        <strain evidence="3">MYW30-H2</strain>
    </source>
</reference>
<evidence type="ECO:0000313" key="4">
    <source>
        <dbReference type="Proteomes" id="UP000830167"/>
    </source>
</evidence>
<feature type="coiled-coil region" evidence="1">
    <location>
        <begin position="21"/>
        <end position="55"/>
    </location>
</feature>
<accession>A0ABY4CQH4</accession>
<keyword evidence="1" id="KW-0175">Coiled coil</keyword>
<organism evidence="3 4">
    <name type="scientific">Fodinisporobacter ferrooxydans</name>
    <dbReference type="NCBI Taxonomy" id="2901836"/>
    <lineage>
        <taxon>Bacteria</taxon>
        <taxon>Bacillati</taxon>
        <taxon>Bacillota</taxon>
        <taxon>Bacilli</taxon>
        <taxon>Bacillales</taxon>
        <taxon>Alicyclobacillaceae</taxon>
        <taxon>Fodinisporobacter</taxon>
    </lineage>
</organism>
<dbReference type="Pfam" id="PF22548">
    <property type="entry name" value="AEP-TOTE"/>
    <property type="match status" value="1"/>
</dbReference>
<keyword evidence="4" id="KW-1185">Reference proteome</keyword>
<sequence>MAKRRDESAQLKLDIYDPDEMERLRAENNRLQELNVRLMAEIERLKQLLHSETHEKRYCDNKSLPETMAKESTCSENAADSSMVTKQSNIEEKIRLFRSYFKGREDVYAVRGFDRTGKPAYFPQKEWLGKENGKIIWGDFLPLTDEVIKSHLQEENRPVTIGIYPLLLDETCWFLAIDFDKASWQEDTAAFLQTCEKLNVPAALERSRSGERGSCVDLF</sequence>
<dbReference type="InterPro" id="IPR054347">
    <property type="entry name" value="TOTE_primase"/>
</dbReference>